<keyword evidence="6" id="KW-0539">Nucleus</keyword>
<dbReference type="PANTHER" id="PTHR24394">
    <property type="entry name" value="ZINC FINGER PROTEIN"/>
    <property type="match status" value="1"/>
</dbReference>
<dbReference type="GO" id="GO:0008270">
    <property type="term" value="F:zinc ion binding"/>
    <property type="evidence" value="ECO:0007669"/>
    <property type="project" value="UniProtKB-KW"/>
</dbReference>
<evidence type="ECO:0000256" key="7">
    <source>
        <dbReference type="PROSITE-ProRule" id="PRU00042"/>
    </source>
</evidence>
<evidence type="ECO:0000259" key="8">
    <source>
        <dbReference type="PROSITE" id="PS50157"/>
    </source>
</evidence>
<comment type="subcellular location">
    <subcellularLocation>
        <location evidence="1">Nucleus</location>
    </subcellularLocation>
</comment>
<dbReference type="InterPro" id="IPR036236">
    <property type="entry name" value="Znf_C2H2_sf"/>
</dbReference>
<accession>A0AAV4SXF6</accession>
<dbReference type="PROSITE" id="PS00028">
    <property type="entry name" value="ZINC_FINGER_C2H2_1"/>
    <property type="match status" value="2"/>
</dbReference>
<evidence type="ECO:0000256" key="1">
    <source>
        <dbReference type="ARBA" id="ARBA00004123"/>
    </source>
</evidence>
<evidence type="ECO:0000256" key="6">
    <source>
        <dbReference type="ARBA" id="ARBA00023242"/>
    </source>
</evidence>
<keyword evidence="10" id="KW-1185">Reference proteome</keyword>
<dbReference type="Proteomes" id="UP001054945">
    <property type="component" value="Unassembled WGS sequence"/>
</dbReference>
<dbReference type="PROSITE" id="PS50157">
    <property type="entry name" value="ZINC_FINGER_C2H2_2"/>
    <property type="match status" value="2"/>
</dbReference>
<evidence type="ECO:0000256" key="3">
    <source>
        <dbReference type="ARBA" id="ARBA00022737"/>
    </source>
</evidence>
<keyword evidence="3" id="KW-0677">Repeat</keyword>
<evidence type="ECO:0000313" key="10">
    <source>
        <dbReference type="Proteomes" id="UP001054945"/>
    </source>
</evidence>
<sequence length="108" mass="12325">MSEQWQNVSFSSIFMTSENYSAIPIAKPETMGNLPRETNSSILARALSNIPIYNCSVCQKSFNRKDNLKVHYRIHSGESISCPICNKGFNTKQNMQIHMMNNHKTDPQ</sequence>
<organism evidence="9 10">
    <name type="scientific">Caerostris extrusa</name>
    <name type="common">Bark spider</name>
    <name type="synonym">Caerostris bankana</name>
    <dbReference type="NCBI Taxonomy" id="172846"/>
    <lineage>
        <taxon>Eukaryota</taxon>
        <taxon>Metazoa</taxon>
        <taxon>Ecdysozoa</taxon>
        <taxon>Arthropoda</taxon>
        <taxon>Chelicerata</taxon>
        <taxon>Arachnida</taxon>
        <taxon>Araneae</taxon>
        <taxon>Araneomorphae</taxon>
        <taxon>Entelegynae</taxon>
        <taxon>Araneoidea</taxon>
        <taxon>Araneidae</taxon>
        <taxon>Caerostris</taxon>
    </lineage>
</organism>
<dbReference type="InterPro" id="IPR013087">
    <property type="entry name" value="Znf_C2H2_type"/>
</dbReference>
<gene>
    <name evidence="9" type="ORF">CEXT_183421</name>
</gene>
<comment type="caution">
    <text evidence="9">The sequence shown here is derived from an EMBL/GenBank/DDBJ whole genome shotgun (WGS) entry which is preliminary data.</text>
</comment>
<feature type="domain" description="C2H2-type" evidence="8">
    <location>
        <begin position="80"/>
        <end position="108"/>
    </location>
</feature>
<dbReference type="EMBL" id="BPLR01010358">
    <property type="protein sequence ID" value="GIY38805.1"/>
    <property type="molecule type" value="Genomic_DNA"/>
</dbReference>
<reference evidence="9 10" key="1">
    <citation type="submission" date="2021-06" db="EMBL/GenBank/DDBJ databases">
        <title>Caerostris extrusa draft genome.</title>
        <authorList>
            <person name="Kono N."/>
            <person name="Arakawa K."/>
        </authorList>
    </citation>
    <scope>NUCLEOTIDE SEQUENCE [LARGE SCALE GENOMIC DNA]</scope>
</reference>
<feature type="domain" description="C2H2-type" evidence="8">
    <location>
        <begin position="53"/>
        <end position="80"/>
    </location>
</feature>
<dbReference type="SMART" id="SM00355">
    <property type="entry name" value="ZnF_C2H2"/>
    <property type="match status" value="2"/>
</dbReference>
<evidence type="ECO:0000313" key="9">
    <source>
        <dbReference type="EMBL" id="GIY38805.1"/>
    </source>
</evidence>
<evidence type="ECO:0000256" key="2">
    <source>
        <dbReference type="ARBA" id="ARBA00022723"/>
    </source>
</evidence>
<protein>
    <recommendedName>
        <fullName evidence="8">C2H2-type domain-containing protein</fullName>
    </recommendedName>
</protein>
<dbReference type="SUPFAM" id="SSF57667">
    <property type="entry name" value="beta-beta-alpha zinc fingers"/>
    <property type="match status" value="1"/>
</dbReference>
<keyword evidence="5" id="KW-0862">Zinc</keyword>
<dbReference type="FunFam" id="3.30.160.60:FF:000182">
    <property type="entry name" value="zinc finger protein 366"/>
    <property type="match status" value="1"/>
</dbReference>
<dbReference type="GO" id="GO:0000981">
    <property type="term" value="F:DNA-binding transcription factor activity, RNA polymerase II-specific"/>
    <property type="evidence" value="ECO:0007669"/>
    <property type="project" value="TreeGrafter"/>
</dbReference>
<keyword evidence="2" id="KW-0479">Metal-binding</keyword>
<dbReference type="PANTHER" id="PTHR24394:SF29">
    <property type="entry name" value="MYONEURIN"/>
    <property type="match status" value="1"/>
</dbReference>
<evidence type="ECO:0000256" key="5">
    <source>
        <dbReference type="ARBA" id="ARBA00022833"/>
    </source>
</evidence>
<keyword evidence="4 7" id="KW-0863">Zinc-finger</keyword>
<evidence type="ECO:0000256" key="4">
    <source>
        <dbReference type="ARBA" id="ARBA00022771"/>
    </source>
</evidence>
<dbReference type="GO" id="GO:0005634">
    <property type="term" value="C:nucleus"/>
    <property type="evidence" value="ECO:0007669"/>
    <property type="project" value="UniProtKB-SubCell"/>
</dbReference>
<name>A0AAV4SXF6_CAEEX</name>
<dbReference type="Gene3D" id="3.30.160.60">
    <property type="entry name" value="Classic Zinc Finger"/>
    <property type="match status" value="2"/>
</dbReference>
<proteinExistence type="predicted"/>
<dbReference type="AlphaFoldDB" id="A0AAV4SXF6"/>
<dbReference type="Pfam" id="PF00096">
    <property type="entry name" value="zf-C2H2"/>
    <property type="match status" value="2"/>
</dbReference>